<evidence type="ECO:0000313" key="1">
    <source>
        <dbReference type="EMBL" id="EAJ5680833.1"/>
    </source>
</evidence>
<name>A0A7U8BHA5_CAMLA</name>
<dbReference type="AlphaFoldDB" id="A0A7U8BHA5"/>
<dbReference type="GO" id="GO:0019441">
    <property type="term" value="P:L-tryptophan catabolic process to kynurenine"/>
    <property type="evidence" value="ECO:0007669"/>
    <property type="project" value="InterPro"/>
</dbReference>
<dbReference type="PANTHER" id="PTHR31118">
    <property type="entry name" value="CYCLASE-LIKE PROTEIN 2"/>
    <property type="match status" value="1"/>
</dbReference>
<sequence length="227" mass="26467">MKIALDLTYTISQNLKYYKDKTIKFLYIEKIQDNKINRETIIDFNSHMGTHIDYPSHCVKNGKNGNEYPLNYLFSENVVLVDVDLTKNKLPKLTKELLLNYEISSNTEILIIKTHFSSLRSDVRYIWESPIIDSDIPLFLKKKLPCIKAVCLDVISVTSQLDRDEGKKCHINFLSSNFGKEILIIEDINLQYLRKDDIINKIYILPLKFENMDGSPCSIVVEIERER</sequence>
<accession>A0A7U8BHA5</accession>
<gene>
    <name evidence="1" type="ORF">BXA13_00705</name>
</gene>
<reference evidence="1 2" key="1">
    <citation type="submission" date="2018-05" db="EMBL/GenBank/DDBJ databases">
        <authorList>
            <consortium name="PulseNet: The National Subtyping Network for Foodborne Disease Surveillance"/>
            <person name="Tarr C.L."/>
            <person name="Trees E."/>
            <person name="Katz L.S."/>
            <person name="Carleton-Romer H.A."/>
            <person name="Stroika S."/>
            <person name="Kucerova Z."/>
            <person name="Roache K.F."/>
            <person name="Sabol A.L."/>
            <person name="Besser J."/>
            <person name="Gerner-Smidt P."/>
        </authorList>
    </citation>
    <scope>NUCLEOTIDE SEQUENCE [LARGE SCALE GENOMIC DNA]</scope>
    <source>
        <strain evidence="1 2">2016D-0268</strain>
    </source>
</reference>
<dbReference type="Gene3D" id="3.50.30.50">
    <property type="entry name" value="Putative cyclase"/>
    <property type="match status" value="1"/>
</dbReference>
<proteinExistence type="predicted"/>
<evidence type="ECO:0000313" key="2">
    <source>
        <dbReference type="Proteomes" id="UP000556298"/>
    </source>
</evidence>
<dbReference type="InterPro" id="IPR007325">
    <property type="entry name" value="KFase/CYL"/>
</dbReference>
<protein>
    <submittedName>
        <fullName evidence="1">Cyclase</fullName>
    </submittedName>
</protein>
<dbReference type="Proteomes" id="UP000556298">
    <property type="component" value="Unassembled WGS sequence"/>
</dbReference>
<dbReference type="InterPro" id="IPR037175">
    <property type="entry name" value="KFase_sf"/>
</dbReference>
<organism evidence="1 2">
    <name type="scientific">Campylobacter lari</name>
    <dbReference type="NCBI Taxonomy" id="201"/>
    <lineage>
        <taxon>Bacteria</taxon>
        <taxon>Pseudomonadati</taxon>
        <taxon>Campylobacterota</taxon>
        <taxon>Epsilonproteobacteria</taxon>
        <taxon>Campylobacterales</taxon>
        <taxon>Campylobacteraceae</taxon>
        <taxon>Campylobacter</taxon>
    </lineage>
</organism>
<dbReference type="GO" id="GO:0004061">
    <property type="term" value="F:arylformamidase activity"/>
    <property type="evidence" value="ECO:0007669"/>
    <property type="project" value="InterPro"/>
</dbReference>
<dbReference type="SUPFAM" id="SSF102198">
    <property type="entry name" value="Putative cyclase"/>
    <property type="match status" value="1"/>
</dbReference>
<dbReference type="EMBL" id="AABYWZ010000001">
    <property type="protein sequence ID" value="EAJ5680833.1"/>
    <property type="molecule type" value="Genomic_DNA"/>
</dbReference>
<dbReference type="PANTHER" id="PTHR31118:SF32">
    <property type="entry name" value="KYNURENINE FORMAMIDASE"/>
    <property type="match status" value="1"/>
</dbReference>
<dbReference type="Pfam" id="PF04199">
    <property type="entry name" value="Cyclase"/>
    <property type="match status" value="1"/>
</dbReference>
<comment type="caution">
    <text evidence="1">The sequence shown here is derived from an EMBL/GenBank/DDBJ whole genome shotgun (WGS) entry which is preliminary data.</text>
</comment>